<dbReference type="STRING" id="768700.MSU_0467"/>
<sequence length="125" mass="14591">MSDSSKKKEGKVEVTLSMDKSLYDSIVKQFELLKDKRMDGFPQVETIEEFILFYLKWLASENDQMKVIETKVNDILETLKDKGIDLMSEFNFNSEDFAKSMKSSKEETEEKEEENSKEPVVKKKS</sequence>
<keyword evidence="3" id="KW-1185">Reference proteome</keyword>
<dbReference type="AlphaFoldDB" id="F0QR83"/>
<dbReference type="HOGENOM" id="CLU_161980_0_0_14"/>
<evidence type="ECO:0000313" key="3">
    <source>
        <dbReference type="Proteomes" id="UP000007484"/>
    </source>
</evidence>
<evidence type="ECO:0000313" key="2">
    <source>
        <dbReference type="EMBL" id="ADX98003.1"/>
    </source>
</evidence>
<organism evidence="2 3">
    <name type="scientific">Mycoplasma suis (strain Illinois)</name>
    <dbReference type="NCBI Taxonomy" id="768700"/>
    <lineage>
        <taxon>Bacteria</taxon>
        <taxon>Bacillati</taxon>
        <taxon>Mycoplasmatota</taxon>
        <taxon>Mollicutes</taxon>
        <taxon>Mycoplasmataceae</taxon>
        <taxon>Mycoplasma</taxon>
    </lineage>
</organism>
<dbReference type="KEGG" id="mss:MSU_0467"/>
<dbReference type="RefSeq" id="WP_013609877.1">
    <property type="nucleotide sequence ID" value="NC_015155.1"/>
</dbReference>
<protein>
    <submittedName>
        <fullName evidence="2">Uncharacterized protein</fullName>
    </submittedName>
</protein>
<feature type="region of interest" description="Disordered" evidence="1">
    <location>
        <begin position="101"/>
        <end position="125"/>
    </location>
</feature>
<reference evidence="2 3" key="1">
    <citation type="journal article" date="2011" name="J. Bacteriol.">
        <title>Complete genome sequences of two hemotropic Mycoplasmas, Mycoplasma haemofelis strain Ohio2 and Mycoplasma suis strain Illinois.</title>
        <authorList>
            <person name="Messick J.B."/>
            <person name="Santos A.P."/>
            <person name="Guimaraes A.M."/>
        </authorList>
    </citation>
    <scope>NUCLEOTIDE SEQUENCE [LARGE SCALE GENOMIC DNA]</scope>
    <source>
        <strain evidence="2 3">Illinois</strain>
    </source>
</reference>
<name>F0QR83_MYCSL</name>
<accession>F0QR83</accession>
<evidence type="ECO:0000256" key="1">
    <source>
        <dbReference type="SAM" id="MobiDB-lite"/>
    </source>
</evidence>
<proteinExistence type="predicted"/>
<dbReference type="Proteomes" id="UP000007484">
    <property type="component" value="Chromosome"/>
</dbReference>
<dbReference type="EMBL" id="CP002525">
    <property type="protein sequence ID" value="ADX98003.1"/>
    <property type="molecule type" value="Genomic_DNA"/>
</dbReference>
<gene>
    <name evidence="2" type="ordered locus">MSU_0467</name>
</gene>